<feature type="active site" evidence="5">
    <location>
        <position position="42"/>
    </location>
</feature>
<organism evidence="8 9">
    <name type="scientific">Cryphonectria parasitica (strain ATCC 38755 / EP155)</name>
    <dbReference type="NCBI Taxonomy" id="660469"/>
    <lineage>
        <taxon>Eukaryota</taxon>
        <taxon>Fungi</taxon>
        <taxon>Dikarya</taxon>
        <taxon>Ascomycota</taxon>
        <taxon>Pezizomycotina</taxon>
        <taxon>Sordariomycetes</taxon>
        <taxon>Sordariomycetidae</taxon>
        <taxon>Diaporthales</taxon>
        <taxon>Cryphonectriaceae</taxon>
        <taxon>Cryphonectria-Endothia species complex</taxon>
        <taxon>Cryphonectria</taxon>
    </lineage>
</organism>
<dbReference type="GeneID" id="63841344"/>
<dbReference type="InterPro" id="IPR033121">
    <property type="entry name" value="PEPTIDASE_A1"/>
</dbReference>
<name>A0A9P4Y1E8_CRYP1</name>
<dbReference type="FunFam" id="2.40.70.10:FF:000024">
    <property type="entry name" value="Endothiapepsin"/>
    <property type="match status" value="1"/>
</dbReference>
<reference evidence="8" key="1">
    <citation type="journal article" date="2020" name="Phytopathology">
        <title>Genome sequence of the chestnut blight fungus Cryphonectria parasitica EP155: A fundamental resource for an archetypical invasive plant pathogen.</title>
        <authorList>
            <person name="Crouch J.A."/>
            <person name="Dawe A."/>
            <person name="Aerts A."/>
            <person name="Barry K."/>
            <person name="Churchill A.C.L."/>
            <person name="Grimwood J."/>
            <person name="Hillman B."/>
            <person name="Milgroom M.G."/>
            <person name="Pangilinan J."/>
            <person name="Smith M."/>
            <person name="Salamov A."/>
            <person name="Schmutz J."/>
            <person name="Yadav J."/>
            <person name="Grigoriev I.V."/>
            <person name="Nuss D."/>
        </authorList>
    </citation>
    <scope>NUCLEOTIDE SEQUENCE</scope>
    <source>
        <strain evidence="8">EP155</strain>
    </source>
</reference>
<dbReference type="InterPro" id="IPR034163">
    <property type="entry name" value="Aspergillopepsin-like_cat_dom"/>
</dbReference>
<dbReference type="OrthoDB" id="2747330at2759"/>
<evidence type="ECO:0000259" key="7">
    <source>
        <dbReference type="PROSITE" id="PS51767"/>
    </source>
</evidence>
<protein>
    <recommendedName>
        <fullName evidence="7">Peptidase A1 domain-containing protein</fullName>
    </recommendedName>
</protein>
<dbReference type="RefSeq" id="XP_040775346.1">
    <property type="nucleotide sequence ID" value="XM_040924215.1"/>
</dbReference>
<comment type="caution">
    <text evidence="8">The sequence shown here is derived from an EMBL/GenBank/DDBJ whole genome shotgun (WGS) entry which is preliminary data.</text>
</comment>
<dbReference type="Pfam" id="PF00026">
    <property type="entry name" value="Asp"/>
    <property type="match status" value="1"/>
</dbReference>
<evidence type="ECO:0000313" key="8">
    <source>
        <dbReference type="EMBL" id="KAF3764385.1"/>
    </source>
</evidence>
<dbReference type="Proteomes" id="UP000803844">
    <property type="component" value="Unassembled WGS sequence"/>
</dbReference>
<keyword evidence="9" id="KW-1185">Reference proteome</keyword>
<dbReference type="GO" id="GO:0004190">
    <property type="term" value="F:aspartic-type endopeptidase activity"/>
    <property type="evidence" value="ECO:0007669"/>
    <property type="project" value="UniProtKB-KW"/>
</dbReference>
<dbReference type="PANTHER" id="PTHR47966">
    <property type="entry name" value="BETA-SITE APP-CLEAVING ENZYME, ISOFORM A-RELATED"/>
    <property type="match status" value="1"/>
</dbReference>
<keyword evidence="4 6" id="KW-0378">Hydrolase</keyword>
<feature type="active site" evidence="5">
    <location>
        <position position="231"/>
    </location>
</feature>
<accession>A0A9P4Y1E8</accession>
<evidence type="ECO:0000256" key="2">
    <source>
        <dbReference type="ARBA" id="ARBA00022670"/>
    </source>
</evidence>
<sequence>MLSPLPDLNIGSASAIPQANDVEYLTPVQIGTPPQTVMLDFDTGSSDLWVFTTQTPQQQSQGHQLYNPDSSSTASQVANAEFQIQYGDGSGASGTVFRDVVTVGGVSVQDQAVEGATMVTGSFTEDQATSGLLGLAMDSINQVTDGGTTPNPQKTFFSNAMGNLAMPLFTANLKQGTTGNYNFGFVDESEFTGSVNFVAVNSSQGFWQFAASGFAVGQGAATALPHQAIADTGTTLMLMPDEAVEAYYQQIPSAQNSQQQGGVVFNCNDTIPSFTAVISGYQAVVPGDIIKFAPVTGDSTETSELCFGGIQSNSGLGFAIYGDIFLKAQFTVFDGGNMRIGFAAKSDGNF</sequence>
<dbReference type="PRINTS" id="PR00792">
    <property type="entry name" value="PEPSIN"/>
</dbReference>
<dbReference type="Gene3D" id="2.40.70.10">
    <property type="entry name" value="Acid Proteases"/>
    <property type="match status" value="2"/>
</dbReference>
<dbReference type="GO" id="GO:0006508">
    <property type="term" value="P:proteolysis"/>
    <property type="evidence" value="ECO:0007669"/>
    <property type="project" value="UniProtKB-KW"/>
</dbReference>
<dbReference type="InterPro" id="IPR001969">
    <property type="entry name" value="Aspartic_peptidase_AS"/>
</dbReference>
<dbReference type="PROSITE" id="PS51767">
    <property type="entry name" value="PEPTIDASE_A1"/>
    <property type="match status" value="1"/>
</dbReference>
<evidence type="ECO:0000256" key="6">
    <source>
        <dbReference type="RuleBase" id="RU000454"/>
    </source>
</evidence>
<evidence type="ECO:0000256" key="4">
    <source>
        <dbReference type="ARBA" id="ARBA00022801"/>
    </source>
</evidence>
<gene>
    <name evidence="8" type="ORF">M406DRAFT_43159</name>
</gene>
<dbReference type="InterPro" id="IPR001461">
    <property type="entry name" value="Aspartic_peptidase_A1"/>
</dbReference>
<dbReference type="CDD" id="cd06097">
    <property type="entry name" value="Aspergillopepsin_like"/>
    <property type="match status" value="1"/>
</dbReference>
<comment type="similarity">
    <text evidence="1 6">Belongs to the peptidase A1 family.</text>
</comment>
<evidence type="ECO:0000256" key="1">
    <source>
        <dbReference type="ARBA" id="ARBA00007447"/>
    </source>
</evidence>
<dbReference type="AlphaFoldDB" id="A0A9P4Y1E8"/>
<keyword evidence="3 6" id="KW-0064">Aspartyl protease</keyword>
<dbReference type="EMBL" id="MU032348">
    <property type="protein sequence ID" value="KAF3764385.1"/>
    <property type="molecule type" value="Genomic_DNA"/>
</dbReference>
<dbReference type="PROSITE" id="PS00141">
    <property type="entry name" value="ASP_PROTEASE"/>
    <property type="match status" value="1"/>
</dbReference>
<keyword evidence="2 6" id="KW-0645">Protease</keyword>
<evidence type="ECO:0000313" key="9">
    <source>
        <dbReference type="Proteomes" id="UP000803844"/>
    </source>
</evidence>
<proteinExistence type="inferred from homology"/>
<dbReference type="FunFam" id="2.40.70.10:FF:000026">
    <property type="entry name" value="Endothiapepsin"/>
    <property type="match status" value="1"/>
</dbReference>
<dbReference type="SUPFAM" id="SSF50630">
    <property type="entry name" value="Acid proteases"/>
    <property type="match status" value="1"/>
</dbReference>
<dbReference type="InterPro" id="IPR021109">
    <property type="entry name" value="Peptidase_aspartic_dom_sf"/>
</dbReference>
<feature type="domain" description="Peptidase A1" evidence="7">
    <location>
        <begin position="24"/>
        <end position="343"/>
    </location>
</feature>
<evidence type="ECO:0000256" key="5">
    <source>
        <dbReference type="PIRSR" id="PIRSR601461-1"/>
    </source>
</evidence>
<evidence type="ECO:0000256" key="3">
    <source>
        <dbReference type="ARBA" id="ARBA00022750"/>
    </source>
</evidence>
<dbReference type="PANTHER" id="PTHR47966:SF2">
    <property type="entry name" value="ASPERGILLOPEPSIN-1-RELATED"/>
    <property type="match status" value="1"/>
</dbReference>